<feature type="region of interest" description="Disordered" evidence="1">
    <location>
        <begin position="1"/>
        <end position="41"/>
    </location>
</feature>
<dbReference type="EMBL" id="JBHRSK010000007">
    <property type="protein sequence ID" value="MFC2968538.1"/>
    <property type="molecule type" value="Genomic_DNA"/>
</dbReference>
<gene>
    <name evidence="2" type="ORF">ACFOES_10565</name>
</gene>
<accession>A0ABV7AHU4</accession>
<dbReference type="RefSeq" id="WP_377833238.1">
    <property type="nucleotide sequence ID" value="NZ_JBHRSK010000007.1"/>
</dbReference>
<evidence type="ECO:0000313" key="2">
    <source>
        <dbReference type="EMBL" id="MFC2968538.1"/>
    </source>
</evidence>
<keyword evidence="3" id="KW-1185">Reference proteome</keyword>
<evidence type="ECO:0000256" key="1">
    <source>
        <dbReference type="SAM" id="MobiDB-lite"/>
    </source>
</evidence>
<dbReference type="Proteomes" id="UP001595443">
    <property type="component" value="Unassembled WGS sequence"/>
</dbReference>
<proteinExistence type="predicted"/>
<reference evidence="3" key="1">
    <citation type="journal article" date="2019" name="Int. J. Syst. Evol. Microbiol.">
        <title>The Global Catalogue of Microorganisms (GCM) 10K type strain sequencing project: providing services to taxonomists for standard genome sequencing and annotation.</title>
        <authorList>
            <consortium name="The Broad Institute Genomics Platform"/>
            <consortium name="The Broad Institute Genome Sequencing Center for Infectious Disease"/>
            <person name="Wu L."/>
            <person name="Ma J."/>
        </authorList>
    </citation>
    <scope>NUCLEOTIDE SEQUENCE [LARGE SCALE GENOMIC DNA]</scope>
    <source>
        <strain evidence="3">KCTC 62192</strain>
    </source>
</reference>
<organism evidence="2 3">
    <name type="scientific">Acidimangrovimonas pyrenivorans</name>
    <dbReference type="NCBI Taxonomy" id="2030798"/>
    <lineage>
        <taxon>Bacteria</taxon>
        <taxon>Pseudomonadati</taxon>
        <taxon>Pseudomonadota</taxon>
        <taxon>Alphaproteobacteria</taxon>
        <taxon>Rhodobacterales</taxon>
        <taxon>Paracoccaceae</taxon>
        <taxon>Acidimangrovimonas</taxon>
    </lineage>
</organism>
<evidence type="ECO:0000313" key="3">
    <source>
        <dbReference type="Proteomes" id="UP001595443"/>
    </source>
</evidence>
<protein>
    <submittedName>
        <fullName evidence="2">Uncharacterized protein</fullName>
    </submittedName>
</protein>
<sequence length="41" mass="4095">MPASIAAGGGGAARARLVPLGSHSSRKRLKTAPFSSGRDTT</sequence>
<comment type="caution">
    <text evidence="2">The sequence shown here is derived from an EMBL/GenBank/DDBJ whole genome shotgun (WGS) entry which is preliminary data.</text>
</comment>
<name>A0ABV7AHU4_9RHOB</name>